<evidence type="ECO:0000313" key="1">
    <source>
        <dbReference type="EMBL" id="KRL91694.1"/>
    </source>
</evidence>
<evidence type="ECO:0000313" key="2">
    <source>
        <dbReference type="Proteomes" id="UP000050816"/>
    </source>
</evidence>
<sequence length="117" mass="12998">MKKVIIMEDDQTQQIQLQETIYDENGRHVAQMHTYLNGDGETPVVTTIGGIGRIVGYNDDGTAITTKEDDELIKSEQTKFMATAIKEQKALCVEKGVDPDLVNIINAERKSGTDNEQ</sequence>
<protein>
    <submittedName>
        <fullName evidence="1">Uncharacterized protein</fullName>
    </submittedName>
</protein>
<dbReference type="Proteomes" id="UP000050816">
    <property type="component" value="Unassembled WGS sequence"/>
</dbReference>
<organism evidence="1 2">
    <name type="scientific">Limosilactobacillus ingluviei DSM 15946</name>
    <dbReference type="NCBI Taxonomy" id="1423760"/>
    <lineage>
        <taxon>Bacteria</taxon>
        <taxon>Bacillati</taxon>
        <taxon>Bacillota</taxon>
        <taxon>Bacilli</taxon>
        <taxon>Lactobacillales</taxon>
        <taxon>Lactobacillaceae</taxon>
        <taxon>Limosilactobacillus</taxon>
    </lineage>
</organism>
<dbReference type="RefSeq" id="WP_235807579.1">
    <property type="nucleotide sequence ID" value="NZ_AZFK01000018.1"/>
</dbReference>
<comment type="caution">
    <text evidence="1">The sequence shown here is derived from an EMBL/GenBank/DDBJ whole genome shotgun (WGS) entry which is preliminary data.</text>
</comment>
<name>A0A0R1UEF6_9LACO</name>
<reference evidence="1 2" key="1">
    <citation type="journal article" date="2015" name="Genome Announc.">
        <title>Expanding the biotechnology potential of lactobacilli through comparative genomics of 213 strains and associated genera.</title>
        <authorList>
            <person name="Sun Z."/>
            <person name="Harris H.M."/>
            <person name="McCann A."/>
            <person name="Guo C."/>
            <person name="Argimon S."/>
            <person name="Zhang W."/>
            <person name="Yang X."/>
            <person name="Jeffery I.B."/>
            <person name="Cooney J.C."/>
            <person name="Kagawa T.F."/>
            <person name="Liu W."/>
            <person name="Song Y."/>
            <person name="Salvetti E."/>
            <person name="Wrobel A."/>
            <person name="Rasinkangas P."/>
            <person name="Parkhill J."/>
            <person name="Rea M.C."/>
            <person name="O'Sullivan O."/>
            <person name="Ritari J."/>
            <person name="Douillard F.P."/>
            <person name="Paul Ross R."/>
            <person name="Yang R."/>
            <person name="Briner A.E."/>
            <person name="Felis G.E."/>
            <person name="de Vos W.M."/>
            <person name="Barrangou R."/>
            <person name="Klaenhammer T.R."/>
            <person name="Caufield P.W."/>
            <person name="Cui Y."/>
            <person name="Zhang H."/>
            <person name="O'Toole P.W."/>
        </authorList>
    </citation>
    <scope>NUCLEOTIDE SEQUENCE [LARGE SCALE GENOMIC DNA]</scope>
    <source>
        <strain evidence="1 2">DSM 15946</strain>
    </source>
</reference>
<proteinExistence type="predicted"/>
<dbReference type="PATRIC" id="fig|1423760.3.peg.1181"/>
<accession>A0A0R1UEF6</accession>
<dbReference type="EMBL" id="AZFK01000018">
    <property type="protein sequence ID" value="KRL91694.1"/>
    <property type="molecule type" value="Genomic_DNA"/>
</dbReference>
<dbReference type="AlphaFoldDB" id="A0A0R1UEF6"/>
<gene>
    <name evidence="1" type="ORF">FC43_GL001116</name>
</gene>